<keyword evidence="1" id="KW-1133">Transmembrane helix</keyword>
<evidence type="ECO:0000256" key="2">
    <source>
        <dbReference type="SAM" id="SignalP"/>
    </source>
</evidence>
<feature type="transmembrane region" description="Helical" evidence="1">
    <location>
        <begin position="55"/>
        <end position="75"/>
    </location>
</feature>
<feature type="signal peptide" evidence="2">
    <location>
        <begin position="1"/>
        <end position="15"/>
    </location>
</feature>
<accession>A0A7S1WAR7</accession>
<protein>
    <submittedName>
        <fullName evidence="3">Uncharacterized protein</fullName>
    </submittedName>
</protein>
<keyword evidence="2" id="KW-0732">Signal</keyword>
<keyword evidence="1" id="KW-0472">Membrane</keyword>
<dbReference type="AlphaFoldDB" id="A0A7S1WAR7"/>
<proteinExistence type="predicted"/>
<reference evidence="3" key="1">
    <citation type="submission" date="2021-01" db="EMBL/GenBank/DDBJ databases">
        <authorList>
            <person name="Corre E."/>
            <person name="Pelletier E."/>
            <person name="Niang G."/>
            <person name="Scheremetjew M."/>
            <person name="Finn R."/>
            <person name="Kale V."/>
            <person name="Holt S."/>
            <person name="Cochrane G."/>
            <person name="Meng A."/>
            <person name="Brown T."/>
            <person name="Cohen L."/>
        </authorList>
    </citation>
    <scope>NUCLEOTIDE SEQUENCE</scope>
    <source>
        <strain evidence="3">OF101</strain>
    </source>
</reference>
<dbReference type="EMBL" id="HBGE01058164">
    <property type="protein sequence ID" value="CAD9157850.1"/>
    <property type="molecule type" value="Transcribed_RNA"/>
</dbReference>
<name>A0A7S1WAR7_ALECA</name>
<evidence type="ECO:0000313" key="3">
    <source>
        <dbReference type="EMBL" id="CAD9157850.1"/>
    </source>
</evidence>
<gene>
    <name evidence="3" type="ORF">ACAT0790_LOCUS34966</name>
</gene>
<keyword evidence="1" id="KW-0812">Transmembrane</keyword>
<feature type="chain" id="PRO_5031142585" evidence="2">
    <location>
        <begin position="16"/>
        <end position="157"/>
    </location>
</feature>
<sequence length="157" mass="16591">MALFVLLAAAAGVLAWGSRRTAAAAQRHLRLVEEGESGSTSEAEEGLRCVISDRAFVLALLGCSCLFGVLWLAFMPPLPAVPVGRDVMPVVDTLLGIATSTATTTATTILAALEPIAGSEWWLACDSPTATCFNSKYCCCSRGYSYSSRAHTCEVIR</sequence>
<evidence type="ECO:0000256" key="1">
    <source>
        <dbReference type="SAM" id="Phobius"/>
    </source>
</evidence>
<organism evidence="3">
    <name type="scientific">Alexandrium catenella</name>
    <name type="common">Red tide dinoflagellate</name>
    <name type="synonym">Gonyaulax catenella</name>
    <dbReference type="NCBI Taxonomy" id="2925"/>
    <lineage>
        <taxon>Eukaryota</taxon>
        <taxon>Sar</taxon>
        <taxon>Alveolata</taxon>
        <taxon>Dinophyceae</taxon>
        <taxon>Gonyaulacales</taxon>
        <taxon>Pyrocystaceae</taxon>
        <taxon>Alexandrium</taxon>
    </lineage>
</organism>